<dbReference type="AlphaFoldDB" id="A0AA38CHF6"/>
<evidence type="ECO:0000313" key="2">
    <source>
        <dbReference type="Proteomes" id="UP000824469"/>
    </source>
</evidence>
<keyword evidence="2" id="KW-1185">Reference proteome</keyword>
<reference evidence="1 2" key="1">
    <citation type="journal article" date="2021" name="Nat. Plants">
        <title>The Taxus genome provides insights into paclitaxel biosynthesis.</title>
        <authorList>
            <person name="Xiong X."/>
            <person name="Gou J."/>
            <person name="Liao Q."/>
            <person name="Li Y."/>
            <person name="Zhou Q."/>
            <person name="Bi G."/>
            <person name="Li C."/>
            <person name="Du R."/>
            <person name="Wang X."/>
            <person name="Sun T."/>
            <person name="Guo L."/>
            <person name="Liang H."/>
            <person name="Lu P."/>
            <person name="Wu Y."/>
            <person name="Zhang Z."/>
            <person name="Ro D.K."/>
            <person name="Shang Y."/>
            <person name="Huang S."/>
            <person name="Yan J."/>
        </authorList>
    </citation>
    <scope>NUCLEOTIDE SEQUENCE [LARGE SCALE GENOMIC DNA]</scope>
    <source>
        <strain evidence="1">Ta-2019</strain>
    </source>
</reference>
<proteinExistence type="predicted"/>
<protein>
    <recommendedName>
        <fullName evidence="3">Reverse transcriptase domain-containing protein</fullName>
    </recommendedName>
</protein>
<evidence type="ECO:0000313" key="1">
    <source>
        <dbReference type="EMBL" id="KAH9296204.1"/>
    </source>
</evidence>
<evidence type="ECO:0008006" key="3">
    <source>
        <dbReference type="Google" id="ProtNLM"/>
    </source>
</evidence>
<sequence length="69" mass="8140">MEQQVKMIHEHLKEVADRKKSYADLKRVDRKFELGEKLFLRVKLKKISINFGKAAKLSPHYVGPFEIVE</sequence>
<organism evidence="1 2">
    <name type="scientific">Taxus chinensis</name>
    <name type="common">Chinese yew</name>
    <name type="synonym">Taxus wallichiana var. chinensis</name>
    <dbReference type="NCBI Taxonomy" id="29808"/>
    <lineage>
        <taxon>Eukaryota</taxon>
        <taxon>Viridiplantae</taxon>
        <taxon>Streptophyta</taxon>
        <taxon>Embryophyta</taxon>
        <taxon>Tracheophyta</taxon>
        <taxon>Spermatophyta</taxon>
        <taxon>Pinopsida</taxon>
        <taxon>Pinidae</taxon>
        <taxon>Conifers II</taxon>
        <taxon>Cupressales</taxon>
        <taxon>Taxaceae</taxon>
        <taxon>Taxus</taxon>
    </lineage>
</organism>
<gene>
    <name evidence="1" type="ORF">KI387_039792</name>
</gene>
<feature type="non-terminal residue" evidence="1">
    <location>
        <position position="69"/>
    </location>
</feature>
<name>A0AA38CHF6_TAXCH</name>
<dbReference type="EMBL" id="JAHRHJ020000011">
    <property type="protein sequence ID" value="KAH9296204.1"/>
    <property type="molecule type" value="Genomic_DNA"/>
</dbReference>
<comment type="caution">
    <text evidence="1">The sequence shown here is derived from an EMBL/GenBank/DDBJ whole genome shotgun (WGS) entry which is preliminary data.</text>
</comment>
<accession>A0AA38CHF6</accession>
<dbReference type="Proteomes" id="UP000824469">
    <property type="component" value="Unassembled WGS sequence"/>
</dbReference>